<proteinExistence type="inferred from homology"/>
<gene>
    <name evidence="5" type="ORF">F0L74_03005</name>
</gene>
<dbReference type="InterPro" id="IPR042092">
    <property type="entry name" value="PsdUridine_s_RsuA/RluB/E/F_cat"/>
</dbReference>
<keyword evidence="6" id="KW-1185">Reference proteome</keyword>
<evidence type="ECO:0000256" key="2">
    <source>
        <dbReference type="ARBA" id="ARBA00023235"/>
    </source>
</evidence>
<dbReference type="PANTHER" id="PTHR47683">
    <property type="entry name" value="PSEUDOURIDINE SYNTHASE FAMILY PROTEIN-RELATED"/>
    <property type="match status" value="1"/>
</dbReference>
<dbReference type="EMBL" id="VUOC01000001">
    <property type="protein sequence ID" value="KAA2244945.1"/>
    <property type="molecule type" value="Genomic_DNA"/>
</dbReference>
<feature type="domain" description="Pseudouridine synthase RsuA/RluA-like" evidence="4">
    <location>
        <begin position="4"/>
        <end position="155"/>
    </location>
</feature>
<keyword evidence="2 3" id="KW-0413">Isomerase</keyword>
<name>A0A5B2W0R5_9BACT</name>
<protein>
    <recommendedName>
        <fullName evidence="3">Pseudouridine synthase</fullName>
        <ecNumber evidence="3">5.4.99.-</ecNumber>
    </recommendedName>
</protein>
<comment type="caution">
    <text evidence="5">The sequence shown here is derived from an EMBL/GenBank/DDBJ whole genome shotgun (WGS) entry which is preliminary data.</text>
</comment>
<dbReference type="GO" id="GO:0140098">
    <property type="term" value="F:catalytic activity, acting on RNA"/>
    <property type="evidence" value="ECO:0007669"/>
    <property type="project" value="UniProtKB-ARBA"/>
</dbReference>
<dbReference type="PANTHER" id="PTHR47683:SF2">
    <property type="entry name" value="RNA-BINDING S4 DOMAIN-CONTAINING PROTEIN"/>
    <property type="match status" value="1"/>
</dbReference>
<organism evidence="5 6">
    <name type="scientific">Chitinophaga agrisoli</name>
    <dbReference type="NCBI Taxonomy" id="2607653"/>
    <lineage>
        <taxon>Bacteria</taxon>
        <taxon>Pseudomonadati</taxon>
        <taxon>Bacteroidota</taxon>
        <taxon>Chitinophagia</taxon>
        <taxon>Chitinophagales</taxon>
        <taxon>Chitinophagaceae</taxon>
        <taxon>Chitinophaga</taxon>
    </lineage>
</organism>
<dbReference type="GO" id="GO:0009982">
    <property type="term" value="F:pseudouridine synthase activity"/>
    <property type="evidence" value="ECO:0007669"/>
    <property type="project" value="InterPro"/>
</dbReference>
<dbReference type="Gene3D" id="3.30.70.580">
    <property type="entry name" value="Pseudouridine synthase I, catalytic domain, N-terminal subdomain"/>
    <property type="match status" value="1"/>
</dbReference>
<evidence type="ECO:0000313" key="5">
    <source>
        <dbReference type="EMBL" id="KAA2244945.1"/>
    </source>
</evidence>
<reference evidence="5 6" key="1">
    <citation type="submission" date="2019-09" db="EMBL/GenBank/DDBJ databases">
        <title>Chitinophaga ginsengihumi sp. nov., isolated from soil of ginseng rhizosphere.</title>
        <authorList>
            <person name="Lee J."/>
        </authorList>
    </citation>
    <scope>NUCLEOTIDE SEQUENCE [LARGE SCALE GENOMIC DNA]</scope>
    <source>
        <strain evidence="5 6">BN140078</strain>
    </source>
</reference>
<dbReference type="InterPro" id="IPR020094">
    <property type="entry name" value="TruA/RsuA/RluB/E/F_N"/>
</dbReference>
<dbReference type="SUPFAM" id="SSF55120">
    <property type="entry name" value="Pseudouridine synthase"/>
    <property type="match status" value="1"/>
</dbReference>
<dbReference type="PROSITE" id="PS01149">
    <property type="entry name" value="PSI_RSU"/>
    <property type="match status" value="1"/>
</dbReference>
<dbReference type="GO" id="GO:0003723">
    <property type="term" value="F:RNA binding"/>
    <property type="evidence" value="ECO:0007669"/>
    <property type="project" value="InterPro"/>
</dbReference>
<dbReference type="NCBIfam" id="TIGR00093">
    <property type="entry name" value="pseudouridine synthase"/>
    <property type="match status" value="1"/>
</dbReference>
<comment type="similarity">
    <text evidence="1 3">Belongs to the pseudouridine synthase RsuA family.</text>
</comment>
<evidence type="ECO:0000256" key="1">
    <source>
        <dbReference type="ARBA" id="ARBA00008348"/>
    </source>
</evidence>
<evidence type="ECO:0000256" key="3">
    <source>
        <dbReference type="RuleBase" id="RU003887"/>
    </source>
</evidence>
<evidence type="ECO:0000313" key="6">
    <source>
        <dbReference type="Proteomes" id="UP000324611"/>
    </source>
</evidence>
<dbReference type="Gene3D" id="3.30.70.1560">
    <property type="entry name" value="Alpha-L RNA-binding motif"/>
    <property type="match status" value="1"/>
</dbReference>
<dbReference type="RefSeq" id="WP_149836341.1">
    <property type="nucleotide sequence ID" value="NZ_VUOC01000001.1"/>
</dbReference>
<dbReference type="AlphaFoldDB" id="A0A5B2W0R5"/>
<dbReference type="InterPro" id="IPR050343">
    <property type="entry name" value="RsuA_PseudoU_synthase"/>
</dbReference>
<dbReference type="GO" id="GO:0006364">
    <property type="term" value="P:rRNA processing"/>
    <property type="evidence" value="ECO:0007669"/>
    <property type="project" value="UniProtKB-ARBA"/>
</dbReference>
<evidence type="ECO:0000259" key="4">
    <source>
        <dbReference type="Pfam" id="PF00849"/>
    </source>
</evidence>
<dbReference type="InterPro" id="IPR020103">
    <property type="entry name" value="PsdUridine_synth_cat_dom_sf"/>
</dbReference>
<dbReference type="Proteomes" id="UP000324611">
    <property type="component" value="Unassembled WGS sequence"/>
</dbReference>
<dbReference type="InterPro" id="IPR000748">
    <property type="entry name" value="PsdUridine_synth_RsuA/RluB/E/F"/>
</dbReference>
<dbReference type="Pfam" id="PF00849">
    <property type="entry name" value="PseudoU_synth_2"/>
    <property type="match status" value="1"/>
</dbReference>
<reference evidence="5 6" key="2">
    <citation type="submission" date="2019-09" db="EMBL/GenBank/DDBJ databases">
        <authorList>
            <person name="Jin C."/>
        </authorList>
    </citation>
    <scope>NUCLEOTIDE SEQUENCE [LARGE SCALE GENOMIC DNA]</scope>
    <source>
        <strain evidence="5 6">BN140078</strain>
    </source>
</reference>
<sequence>MPLHYYVIYKPYQVLTQFGKEDNKASLADHFAVPRDVYPVGRLDFDSEGLLILTNDKALNHRLLNPSFAHEREYWVQVDGAITTAALEQLQKGVQITVDGKPYHTKRCKASLFATEPAVPPRDPPIRFRKEIPAPWISMILHEGKNRQVRKMTAAAGYPTLRLIRYRIAGITLANLQPGDMQELGRDELYKALFG</sequence>
<dbReference type="GO" id="GO:0001522">
    <property type="term" value="P:pseudouridine synthesis"/>
    <property type="evidence" value="ECO:0007669"/>
    <property type="project" value="InterPro"/>
</dbReference>
<dbReference type="InterPro" id="IPR006145">
    <property type="entry name" value="PsdUridine_synth_RsuA/RluA"/>
</dbReference>
<dbReference type="EC" id="5.4.99.-" evidence="3"/>
<accession>A0A5B2W0R5</accession>
<dbReference type="InterPro" id="IPR018496">
    <property type="entry name" value="PsdUridine_synth_RsuA/RluB_CS"/>
</dbReference>